<reference evidence="2 3" key="1">
    <citation type="submission" date="2019-07" db="EMBL/GenBank/DDBJ databases">
        <title>Whole genome shotgun sequence of Brevifollis gellanilyticus NBRC 108608.</title>
        <authorList>
            <person name="Hosoyama A."/>
            <person name="Uohara A."/>
            <person name="Ohji S."/>
            <person name="Ichikawa N."/>
        </authorList>
    </citation>
    <scope>NUCLEOTIDE SEQUENCE [LARGE SCALE GENOMIC DNA]</scope>
    <source>
        <strain evidence="2 3">NBRC 108608</strain>
    </source>
</reference>
<proteinExistence type="predicted"/>
<sequence length="520" mass="57834">MILPAALASLLLSLTAFAQESDEEQPALDLSGETVVVYNPDFSQSRELAEYYAEKRGIPKDRLIALELPLEDSISREQYEKLIRKPLFETFVRRGWWKLALSEITDPASSKPRQAMLVGESGVRVVCLMRGVPFQIRREQEKPATAKEDEASVDSELATLGMPSAPLAGAIRNPYFNQDVRFQIFQGAPGMLIVGRLDAPDADTVKRMIDDALHAEQEGLRGRAVIDFALKTGAYQEGEDWLTRSTILFREHGVPVFIDKEESLIPDHWPLPDTAFYFGWYAATVSGGVGSPAFKFMPGAIACHLHSYSAAAIRSEDRHWVGPLLKHGAAVSLGNVFEPYLSLTVHFDVLNQRLMEGYTVGEASWNATPVLSWMNVVCGDPLYRPYARGPGSTMGDDGRGRDYALYQGIAMKYQERGSQELKQALSELAETRNKPHLLELTALLSASEGKNAEAIELLEHAESLYVINTDKVRAQLYLAELYRKEGRAEQSKKLLQRIMDNKAFANVPAILAAKAMLEKQ</sequence>
<evidence type="ECO:0000313" key="2">
    <source>
        <dbReference type="EMBL" id="GEP42878.1"/>
    </source>
</evidence>
<evidence type="ECO:0000256" key="1">
    <source>
        <dbReference type="SAM" id="SignalP"/>
    </source>
</evidence>
<name>A0A512M822_9BACT</name>
<dbReference type="Pfam" id="PF14559">
    <property type="entry name" value="TPR_19"/>
    <property type="match status" value="1"/>
</dbReference>
<dbReference type="Gene3D" id="1.25.40.10">
    <property type="entry name" value="Tetratricopeptide repeat domain"/>
    <property type="match status" value="1"/>
</dbReference>
<protein>
    <recommendedName>
        <fullName evidence="4">TIGR03790 family protein</fullName>
    </recommendedName>
</protein>
<feature type="chain" id="PRO_5021833423" description="TIGR03790 family protein" evidence="1">
    <location>
        <begin position="19"/>
        <end position="520"/>
    </location>
</feature>
<dbReference type="NCBIfam" id="TIGR03790">
    <property type="entry name" value="TIGR03790 family protein"/>
    <property type="match status" value="1"/>
</dbReference>
<comment type="caution">
    <text evidence="2">The sequence shown here is derived from an EMBL/GenBank/DDBJ whole genome shotgun (WGS) entry which is preliminary data.</text>
</comment>
<accession>A0A512M822</accession>
<dbReference type="InterPro" id="IPR011990">
    <property type="entry name" value="TPR-like_helical_dom_sf"/>
</dbReference>
<keyword evidence="3" id="KW-1185">Reference proteome</keyword>
<dbReference type="AlphaFoldDB" id="A0A512M822"/>
<dbReference type="RefSeq" id="WP_170266722.1">
    <property type="nucleotide sequence ID" value="NZ_BKAG01000012.1"/>
</dbReference>
<evidence type="ECO:0000313" key="3">
    <source>
        <dbReference type="Proteomes" id="UP000321577"/>
    </source>
</evidence>
<dbReference type="Proteomes" id="UP000321577">
    <property type="component" value="Unassembled WGS sequence"/>
</dbReference>
<dbReference type="InterPro" id="IPR022265">
    <property type="entry name" value="CHP03790"/>
</dbReference>
<feature type="signal peptide" evidence="1">
    <location>
        <begin position="1"/>
        <end position="18"/>
    </location>
</feature>
<gene>
    <name evidence="2" type="ORF">BGE01nite_21690</name>
</gene>
<keyword evidence="1" id="KW-0732">Signal</keyword>
<evidence type="ECO:0008006" key="4">
    <source>
        <dbReference type="Google" id="ProtNLM"/>
    </source>
</evidence>
<organism evidence="2 3">
    <name type="scientific">Brevifollis gellanilyticus</name>
    <dbReference type="NCBI Taxonomy" id="748831"/>
    <lineage>
        <taxon>Bacteria</taxon>
        <taxon>Pseudomonadati</taxon>
        <taxon>Verrucomicrobiota</taxon>
        <taxon>Verrucomicrobiia</taxon>
        <taxon>Verrucomicrobiales</taxon>
        <taxon>Verrucomicrobiaceae</taxon>
    </lineage>
</organism>
<dbReference type="EMBL" id="BKAG01000012">
    <property type="protein sequence ID" value="GEP42878.1"/>
    <property type="molecule type" value="Genomic_DNA"/>
</dbReference>